<protein>
    <recommendedName>
        <fullName evidence="5">Elongator complex protein 5</fullName>
    </recommendedName>
</protein>
<dbReference type="InterPro" id="IPR019519">
    <property type="entry name" value="Elp5"/>
</dbReference>
<comment type="similarity">
    <text evidence="4">Belongs to the ELP5 family.</text>
</comment>
<evidence type="ECO:0000256" key="5">
    <source>
        <dbReference type="ARBA" id="ARBA00020264"/>
    </source>
</evidence>
<keyword evidence="11" id="KW-1185">Reference proteome</keyword>
<dbReference type="CDD" id="cd19496">
    <property type="entry name" value="Elp5"/>
    <property type="match status" value="1"/>
</dbReference>
<dbReference type="GO" id="GO:0033588">
    <property type="term" value="C:elongator holoenzyme complex"/>
    <property type="evidence" value="ECO:0007669"/>
    <property type="project" value="InterPro"/>
</dbReference>
<evidence type="ECO:0000313" key="10">
    <source>
        <dbReference type="EMBL" id="KAJ1080217.1"/>
    </source>
</evidence>
<evidence type="ECO:0000256" key="7">
    <source>
        <dbReference type="ARBA" id="ARBA00022694"/>
    </source>
</evidence>
<evidence type="ECO:0000256" key="3">
    <source>
        <dbReference type="ARBA" id="ARBA00005043"/>
    </source>
</evidence>
<dbReference type="Gene3D" id="3.40.50.300">
    <property type="entry name" value="P-loop containing nucleotide triphosphate hydrolases"/>
    <property type="match status" value="1"/>
</dbReference>
<comment type="caution">
    <text evidence="10">The sequence shown here is derived from an EMBL/GenBank/DDBJ whole genome shotgun (WGS) entry which is preliminary data.</text>
</comment>
<reference evidence="10" key="1">
    <citation type="journal article" date="2022" name="bioRxiv">
        <title>Sequencing and chromosome-scale assembly of the giantPleurodeles waltlgenome.</title>
        <authorList>
            <person name="Brown T."/>
            <person name="Elewa A."/>
            <person name="Iarovenko S."/>
            <person name="Subramanian E."/>
            <person name="Araus A.J."/>
            <person name="Petzold A."/>
            <person name="Susuki M."/>
            <person name="Suzuki K.-i.T."/>
            <person name="Hayashi T."/>
            <person name="Toyoda A."/>
            <person name="Oliveira C."/>
            <person name="Osipova E."/>
            <person name="Leigh N.D."/>
            <person name="Simon A."/>
            <person name="Yun M.H."/>
        </authorList>
    </citation>
    <scope>NUCLEOTIDE SEQUENCE</scope>
    <source>
        <strain evidence="10">20211129_DDA</strain>
        <tissue evidence="10">Liver</tissue>
    </source>
</reference>
<dbReference type="InterPro" id="IPR027417">
    <property type="entry name" value="P-loop_NTPase"/>
</dbReference>
<evidence type="ECO:0000256" key="8">
    <source>
        <dbReference type="ARBA" id="ARBA00023242"/>
    </source>
</evidence>
<dbReference type="GO" id="GO:0005634">
    <property type="term" value="C:nucleus"/>
    <property type="evidence" value="ECO:0007669"/>
    <property type="project" value="UniProtKB-SubCell"/>
</dbReference>
<feature type="compositionally biased region" description="Acidic residues" evidence="9">
    <location>
        <begin position="310"/>
        <end position="326"/>
    </location>
</feature>
<keyword evidence="7" id="KW-0819">tRNA processing</keyword>
<keyword evidence="8" id="KW-0539">Nucleus</keyword>
<evidence type="ECO:0000256" key="6">
    <source>
        <dbReference type="ARBA" id="ARBA00022490"/>
    </source>
</evidence>
<dbReference type="GO" id="GO:0000049">
    <property type="term" value="F:tRNA binding"/>
    <property type="evidence" value="ECO:0007669"/>
    <property type="project" value="TreeGrafter"/>
</dbReference>
<evidence type="ECO:0000313" key="11">
    <source>
        <dbReference type="Proteomes" id="UP001066276"/>
    </source>
</evidence>
<dbReference type="AlphaFoldDB" id="A0AAV7KMT8"/>
<accession>A0AAV7KMT8</accession>
<evidence type="ECO:0000256" key="4">
    <source>
        <dbReference type="ARBA" id="ARBA00009567"/>
    </source>
</evidence>
<dbReference type="Proteomes" id="UP001066276">
    <property type="component" value="Chromosome 12"/>
</dbReference>
<dbReference type="EMBL" id="JANPWB010000016">
    <property type="protein sequence ID" value="KAJ1080217.1"/>
    <property type="molecule type" value="Genomic_DNA"/>
</dbReference>
<dbReference type="PANTHER" id="PTHR15641:SF1">
    <property type="entry name" value="ELONGATOR COMPLEX PROTEIN 5"/>
    <property type="match status" value="1"/>
</dbReference>
<comment type="pathway">
    <text evidence="3">tRNA modification; 5-methoxycarbonylmethyl-2-thiouridine-tRNA biosynthesis.</text>
</comment>
<comment type="subcellular location">
    <subcellularLocation>
        <location evidence="2">Cytoplasm</location>
    </subcellularLocation>
    <subcellularLocation>
        <location evidence="1">Nucleus</location>
    </subcellularLocation>
</comment>
<sequence>MREGGSDGCVRAEVSQSAVDMVLQELLREGTGVLLILDDSECSGHSLLKSCAVVAVERGDSVHVLGFDTSEEDFRAGFTPGISSRLTFHDGFHDPLDWNGKADLTAESFSSQQVLARVLGAPSAGGPVSVIVDSLSWVLLHSPATLVVQALHQLQRAAGGAGSKIRHIISLVHRDLHEPGTVSSACHVASTVVTVMPVPPSTSPASDGEALATVRHRKKTGKVIKKDLSFAVLEGFTLKTEHPSTPKLAVAEDTDPRVDPTANLTFNLSLSDSERQAKESLSLPYLFSAEKKSSLLQSRASGGKIYYEPEAVDDMDDEDPDDDLDV</sequence>
<keyword evidence="6" id="KW-0963">Cytoplasm</keyword>
<name>A0AAV7KMT8_PLEWA</name>
<proteinExistence type="inferred from homology"/>
<dbReference type="GO" id="GO:0005829">
    <property type="term" value="C:cytosol"/>
    <property type="evidence" value="ECO:0007669"/>
    <property type="project" value="TreeGrafter"/>
</dbReference>
<evidence type="ECO:0000256" key="2">
    <source>
        <dbReference type="ARBA" id="ARBA00004496"/>
    </source>
</evidence>
<feature type="region of interest" description="Disordered" evidence="9">
    <location>
        <begin position="306"/>
        <end position="326"/>
    </location>
</feature>
<evidence type="ECO:0000256" key="9">
    <source>
        <dbReference type="SAM" id="MobiDB-lite"/>
    </source>
</evidence>
<dbReference type="GO" id="GO:0002098">
    <property type="term" value="P:tRNA wobble uridine modification"/>
    <property type="evidence" value="ECO:0007669"/>
    <property type="project" value="InterPro"/>
</dbReference>
<dbReference type="PANTHER" id="PTHR15641">
    <property type="entry name" value="ELONGATOR COMPLEX PROTEIN 5"/>
    <property type="match status" value="1"/>
</dbReference>
<dbReference type="Pfam" id="PF10483">
    <property type="entry name" value="Elong_Iki1"/>
    <property type="match status" value="2"/>
</dbReference>
<evidence type="ECO:0000256" key="1">
    <source>
        <dbReference type="ARBA" id="ARBA00004123"/>
    </source>
</evidence>
<gene>
    <name evidence="10" type="ORF">NDU88_000437</name>
</gene>
<organism evidence="10 11">
    <name type="scientific">Pleurodeles waltl</name>
    <name type="common">Iberian ribbed newt</name>
    <dbReference type="NCBI Taxonomy" id="8319"/>
    <lineage>
        <taxon>Eukaryota</taxon>
        <taxon>Metazoa</taxon>
        <taxon>Chordata</taxon>
        <taxon>Craniata</taxon>
        <taxon>Vertebrata</taxon>
        <taxon>Euteleostomi</taxon>
        <taxon>Amphibia</taxon>
        <taxon>Batrachia</taxon>
        <taxon>Caudata</taxon>
        <taxon>Salamandroidea</taxon>
        <taxon>Salamandridae</taxon>
        <taxon>Pleurodelinae</taxon>
        <taxon>Pleurodeles</taxon>
    </lineage>
</organism>